<evidence type="ECO:0000313" key="4">
    <source>
        <dbReference type="Proteomes" id="UP001592528"/>
    </source>
</evidence>
<reference evidence="3 4" key="1">
    <citation type="submission" date="2024-09" db="EMBL/GenBank/DDBJ databases">
        <authorList>
            <person name="Lee S.D."/>
        </authorList>
    </citation>
    <scope>NUCLEOTIDE SEQUENCE [LARGE SCALE GENOMIC DNA]</scope>
    <source>
        <strain evidence="3 4">N1-5</strain>
    </source>
</reference>
<keyword evidence="1" id="KW-0812">Transmembrane</keyword>
<keyword evidence="1" id="KW-1133">Transmembrane helix</keyword>
<feature type="domain" description="SAF" evidence="2">
    <location>
        <begin position="61"/>
        <end position="122"/>
    </location>
</feature>
<proteinExistence type="predicted"/>
<protein>
    <submittedName>
        <fullName evidence="3">SAF domain-containing protein</fullName>
    </submittedName>
</protein>
<dbReference type="SMART" id="SM00858">
    <property type="entry name" value="SAF"/>
    <property type="match status" value="1"/>
</dbReference>
<gene>
    <name evidence="3" type="ORF">ACEZDJ_27860</name>
</gene>
<accession>A0ABV6UUI7</accession>
<evidence type="ECO:0000256" key="1">
    <source>
        <dbReference type="SAM" id="Phobius"/>
    </source>
</evidence>
<comment type="caution">
    <text evidence="3">The sequence shown here is derived from an EMBL/GenBank/DDBJ whole genome shotgun (WGS) entry which is preliminary data.</text>
</comment>
<dbReference type="InterPro" id="IPR013974">
    <property type="entry name" value="SAF"/>
</dbReference>
<sequence>MDTPTGPLTATRPPLAAGAPAPYRIGGARRRRPAVLALAVALIAAGGLGGAALYTATGKRVAVIALARNVPAGQAITSADLTEAHIPLDPALKPISVNSRVVGMRATADLKAGTLLTSGDLTNAPLVQAGQQVVGVATKHTQLPAVKLEPGSRVVLVATPSAAGNASGSNGSAANTLSALTATVVDIGSPDSDGTVVVDLAVPAAQGAAVADLAASGKFALLLAAQGGG</sequence>
<dbReference type="EMBL" id="JBHEZZ010000018">
    <property type="protein sequence ID" value="MFC1405103.1"/>
    <property type="molecule type" value="Genomic_DNA"/>
</dbReference>
<keyword evidence="1" id="KW-0472">Membrane</keyword>
<name>A0ABV6UUI7_9ACTN</name>
<dbReference type="Pfam" id="PF08666">
    <property type="entry name" value="SAF"/>
    <property type="match status" value="1"/>
</dbReference>
<feature type="transmembrane region" description="Helical" evidence="1">
    <location>
        <begin position="34"/>
        <end position="54"/>
    </location>
</feature>
<organism evidence="3 4">
    <name type="scientific">Streptacidiphilus cavernicola</name>
    <dbReference type="NCBI Taxonomy" id="3342716"/>
    <lineage>
        <taxon>Bacteria</taxon>
        <taxon>Bacillati</taxon>
        <taxon>Actinomycetota</taxon>
        <taxon>Actinomycetes</taxon>
        <taxon>Kitasatosporales</taxon>
        <taxon>Streptomycetaceae</taxon>
        <taxon>Streptacidiphilus</taxon>
    </lineage>
</organism>
<dbReference type="Proteomes" id="UP001592528">
    <property type="component" value="Unassembled WGS sequence"/>
</dbReference>
<dbReference type="CDD" id="cd11614">
    <property type="entry name" value="SAF_CpaB_FlgA_like"/>
    <property type="match status" value="1"/>
</dbReference>
<dbReference type="RefSeq" id="WP_030259573.1">
    <property type="nucleotide sequence ID" value="NZ_JBHEZZ010000018.1"/>
</dbReference>
<keyword evidence="4" id="KW-1185">Reference proteome</keyword>
<evidence type="ECO:0000259" key="2">
    <source>
        <dbReference type="SMART" id="SM00858"/>
    </source>
</evidence>
<evidence type="ECO:0000313" key="3">
    <source>
        <dbReference type="EMBL" id="MFC1405103.1"/>
    </source>
</evidence>